<organism evidence="2 3">
    <name type="scientific">Gelidibacter algens</name>
    <dbReference type="NCBI Taxonomy" id="49280"/>
    <lineage>
        <taxon>Bacteria</taxon>
        <taxon>Pseudomonadati</taxon>
        <taxon>Bacteroidota</taxon>
        <taxon>Flavobacteriia</taxon>
        <taxon>Flavobacteriales</taxon>
        <taxon>Flavobacteriaceae</taxon>
        <taxon>Gelidibacter</taxon>
    </lineage>
</organism>
<keyword evidence="3" id="KW-1185">Reference proteome</keyword>
<name>A0A327S8U2_9FLAO</name>
<comment type="caution">
    <text evidence="2">The sequence shown here is derived from an EMBL/GenBank/DDBJ whole genome shotgun (WGS) entry which is preliminary data.</text>
</comment>
<dbReference type="PANTHER" id="PTHR48098:SF6">
    <property type="entry name" value="FERRI-BACILLIBACTIN ESTERASE BESA"/>
    <property type="match status" value="1"/>
</dbReference>
<dbReference type="Pfam" id="PF00756">
    <property type="entry name" value="Esterase"/>
    <property type="match status" value="1"/>
</dbReference>
<dbReference type="Proteomes" id="UP000248987">
    <property type="component" value="Unassembled WGS sequence"/>
</dbReference>
<feature type="signal peptide" evidence="1">
    <location>
        <begin position="1"/>
        <end position="20"/>
    </location>
</feature>
<evidence type="ECO:0000256" key="1">
    <source>
        <dbReference type="SAM" id="SignalP"/>
    </source>
</evidence>
<keyword evidence="1" id="KW-0732">Signal</keyword>
<evidence type="ECO:0000313" key="2">
    <source>
        <dbReference type="EMBL" id="RAJ25351.1"/>
    </source>
</evidence>
<dbReference type="AlphaFoldDB" id="A0A327S8U2"/>
<gene>
    <name evidence="2" type="ORF">LX77_01654</name>
</gene>
<accession>A0A327S8U2</accession>
<proteinExistence type="predicted"/>
<dbReference type="InterPro" id="IPR050583">
    <property type="entry name" value="Mycobacterial_A85_antigen"/>
</dbReference>
<keyword evidence="2" id="KW-0378">Hydrolase</keyword>
<dbReference type="InterPro" id="IPR029058">
    <property type="entry name" value="AB_hydrolase_fold"/>
</dbReference>
<dbReference type="RefSeq" id="WP_111625839.1">
    <property type="nucleotide sequence ID" value="NZ_QLLQ01000004.1"/>
</dbReference>
<dbReference type="InterPro" id="IPR000801">
    <property type="entry name" value="Esterase-like"/>
</dbReference>
<dbReference type="SUPFAM" id="SSF53474">
    <property type="entry name" value="alpha/beta-Hydrolases"/>
    <property type="match status" value="1"/>
</dbReference>
<reference evidence="2 3" key="1">
    <citation type="submission" date="2018-06" db="EMBL/GenBank/DDBJ databases">
        <title>Genomic Encyclopedia of Archaeal and Bacterial Type Strains, Phase II (KMG-II): from individual species to whole genera.</title>
        <authorList>
            <person name="Goeker M."/>
        </authorList>
    </citation>
    <scope>NUCLEOTIDE SEQUENCE [LARGE SCALE GENOMIC DNA]</scope>
    <source>
        <strain evidence="2 3">DSM 12408</strain>
    </source>
</reference>
<evidence type="ECO:0000313" key="3">
    <source>
        <dbReference type="Proteomes" id="UP000248987"/>
    </source>
</evidence>
<dbReference type="EMBL" id="QLLQ01000004">
    <property type="protein sequence ID" value="RAJ25351.1"/>
    <property type="molecule type" value="Genomic_DNA"/>
</dbReference>
<dbReference type="PANTHER" id="PTHR48098">
    <property type="entry name" value="ENTEROCHELIN ESTERASE-RELATED"/>
    <property type="match status" value="1"/>
</dbReference>
<feature type="chain" id="PRO_5016352104" evidence="1">
    <location>
        <begin position="21"/>
        <end position="268"/>
    </location>
</feature>
<dbReference type="GO" id="GO:0016787">
    <property type="term" value="F:hydrolase activity"/>
    <property type="evidence" value="ECO:0007669"/>
    <property type="project" value="UniProtKB-KW"/>
</dbReference>
<dbReference type="Gene3D" id="3.40.50.1820">
    <property type="entry name" value="alpha/beta hydrolase"/>
    <property type="match status" value="1"/>
</dbReference>
<protein>
    <submittedName>
        <fullName evidence="2">Putative alpha/beta superfamily hydrolase</fullName>
    </submittedName>
</protein>
<sequence length="268" mass="30219">MTFTKILIAFIFGLSTLTHAQSTASAQVSTFTIEAPQLQVKKKIWVYLPKDYLKSTTEYPVIYMHDAQNLYDAATSYVGEWNVDESLDSIANSKVIIVGIEHGNDKRMDELTPYPNETYGGGKGDQYLDFIINTLKPQIDASYRTLKNVKHTSIFGSSLGGLLSFYAVVKYPETFGNAGIFSPSFWFSNRIFNLVSETTISPNSRFYFLAGSEESETMVPDQTKMVDLLLTKGVPQNNIKNTITEGGQHNEALWRQNFPKAYQWLIKN</sequence>